<name>A0ABD0L484_9CAEN</name>
<evidence type="ECO:0000313" key="3">
    <source>
        <dbReference type="EMBL" id="KAK7494101.1"/>
    </source>
</evidence>
<keyword evidence="4" id="KW-1185">Reference proteome</keyword>
<dbReference type="AlphaFoldDB" id="A0ABD0L484"/>
<feature type="compositionally biased region" description="Polar residues" evidence="1">
    <location>
        <begin position="337"/>
        <end position="367"/>
    </location>
</feature>
<evidence type="ECO:0000313" key="2">
    <source>
        <dbReference type="EMBL" id="KAK7477913.1"/>
    </source>
</evidence>
<feature type="region of interest" description="Disordered" evidence="1">
    <location>
        <begin position="240"/>
        <end position="301"/>
    </location>
</feature>
<feature type="compositionally biased region" description="Polar residues" evidence="1">
    <location>
        <begin position="243"/>
        <end position="263"/>
    </location>
</feature>
<feature type="compositionally biased region" description="Polar residues" evidence="1">
    <location>
        <begin position="271"/>
        <end position="300"/>
    </location>
</feature>
<evidence type="ECO:0000256" key="1">
    <source>
        <dbReference type="SAM" id="MobiDB-lite"/>
    </source>
</evidence>
<dbReference type="Proteomes" id="UP001519460">
    <property type="component" value="Unassembled WGS sequence"/>
</dbReference>
<reference evidence="3" key="1">
    <citation type="submission" date="2020-09" db="EMBL/GenBank/DDBJ databases">
        <authorList>
            <person name="Won Y."/>
        </authorList>
    </citation>
    <scope>NUCLEOTIDE SEQUENCE</scope>
    <source>
        <strain evidence="3">Wonlab-2016</strain>
        <tissue evidence="3">Foot muscle</tissue>
    </source>
</reference>
<evidence type="ECO:0000313" key="4">
    <source>
        <dbReference type="Proteomes" id="UP001519460"/>
    </source>
</evidence>
<feature type="compositionally biased region" description="Polar residues" evidence="1">
    <location>
        <begin position="184"/>
        <end position="194"/>
    </location>
</feature>
<gene>
    <name evidence="3" type="ORF">BaRGS_00014574</name>
    <name evidence="2" type="ORF">BaRGS_00030822</name>
</gene>
<feature type="compositionally biased region" description="Polar residues" evidence="1">
    <location>
        <begin position="390"/>
        <end position="406"/>
    </location>
</feature>
<feature type="compositionally biased region" description="Polar residues" evidence="1">
    <location>
        <begin position="163"/>
        <end position="174"/>
    </location>
</feature>
<protein>
    <submittedName>
        <fullName evidence="3">Uncharacterized protein</fullName>
    </submittedName>
</protein>
<sequence>MTMDHQRYYITGYGLLQVDFAVYRQKTSEPDEDEVHNPDVGLLPMLQHLAPFGFPGADGFHGQGEVNENEGAVGVLSTLGPGLSGAKDTVSRPYEYIPFAKTHQDETDVHQHYKIHRDRRAAGDTGPTPTVTPTPLWVVYPSYAGWLWSQILRSGAWPQQRSSPLAASRVQQNPLPHADGRVWSQPSLQDQGAQSRRKGVPLADGDVSGSVNTNSFFAGLSAVERLVLQNAVPAVGAPFLDGTWQTRNQPRRNTGQTEQTGRNLRQHPQKAWNSGQNGQTGRNFGQQGQTGRNEENQGQSGRILGQQEQMGRILGNQGQSGRILGQQEQMGRILGQRGQTGRNAQNQGQTGRILRQQGQTGRNTGNLGQAGRNFGQGQTGPNFGQARPNVRQQGQTNGLSQPQPANGSGRGGQAVRAPLTAAAWVIPVYPGQGVWIRAGK</sequence>
<dbReference type="EMBL" id="JACVVK020000338">
    <property type="protein sequence ID" value="KAK7477913.1"/>
    <property type="molecule type" value="Genomic_DNA"/>
</dbReference>
<organism evidence="3 4">
    <name type="scientific">Batillaria attramentaria</name>
    <dbReference type="NCBI Taxonomy" id="370345"/>
    <lineage>
        <taxon>Eukaryota</taxon>
        <taxon>Metazoa</taxon>
        <taxon>Spiralia</taxon>
        <taxon>Lophotrochozoa</taxon>
        <taxon>Mollusca</taxon>
        <taxon>Gastropoda</taxon>
        <taxon>Caenogastropoda</taxon>
        <taxon>Sorbeoconcha</taxon>
        <taxon>Cerithioidea</taxon>
        <taxon>Batillariidae</taxon>
        <taxon>Batillaria</taxon>
    </lineage>
</organism>
<comment type="caution">
    <text evidence="3">The sequence shown here is derived from an EMBL/GenBank/DDBJ whole genome shotgun (WGS) entry which is preliminary data.</text>
</comment>
<reference evidence="3" key="3">
    <citation type="submission" date="2023-01" db="EMBL/GenBank/DDBJ databases">
        <authorList>
            <person name="Patra A."/>
        </authorList>
    </citation>
    <scope>NUCLEOTIDE SEQUENCE</scope>
    <source>
        <strain evidence="3">Wonlab-2016</strain>
        <tissue evidence="3">Foot muscle</tissue>
    </source>
</reference>
<proteinExistence type="predicted"/>
<feature type="region of interest" description="Disordered" evidence="1">
    <location>
        <begin position="336"/>
        <end position="414"/>
    </location>
</feature>
<feature type="region of interest" description="Disordered" evidence="1">
    <location>
        <begin position="163"/>
        <end position="208"/>
    </location>
</feature>
<reference evidence="3 4" key="2">
    <citation type="journal article" date="2023" name="Sci. Data">
        <title>Genome assembly of the Korean intertidal mud-creeper Batillaria attramentaria.</title>
        <authorList>
            <person name="Patra A.K."/>
            <person name="Ho P.T."/>
            <person name="Jun S."/>
            <person name="Lee S.J."/>
            <person name="Kim Y."/>
            <person name="Won Y.J."/>
        </authorList>
    </citation>
    <scope>NUCLEOTIDE SEQUENCE [LARGE SCALE GENOMIC DNA]</scope>
    <source>
        <strain evidence="3">Wonlab-2016</strain>
    </source>
</reference>
<dbReference type="EMBL" id="JACVVK020000086">
    <property type="protein sequence ID" value="KAK7494101.1"/>
    <property type="molecule type" value="Genomic_DNA"/>
</dbReference>
<accession>A0ABD0L484</accession>